<dbReference type="EMBL" id="BSDZ01000023">
    <property type="protein sequence ID" value="GLI65351.1"/>
    <property type="molecule type" value="Genomic_DNA"/>
</dbReference>
<comment type="caution">
    <text evidence="1">The sequence shown here is derived from an EMBL/GenBank/DDBJ whole genome shotgun (WGS) entry which is preliminary data.</text>
</comment>
<evidence type="ECO:0000313" key="2">
    <source>
        <dbReference type="Proteomes" id="UP001165090"/>
    </source>
</evidence>
<dbReference type="Proteomes" id="UP001165090">
    <property type="component" value="Unassembled WGS sequence"/>
</dbReference>
<sequence>MAVAAVAQGQKGIGAAEAQDILTLSTPCANNAAAAASPPRNPLDAMSITFTRLPRPPDGMSSGLYSPGTPVVSEWSLRSPKQLYFPPSAPSASAPPLRLLLEQAETASVNRVVLLTMAESLIIGGTMRCWLGSLRPPTGTSSVPFSVRWRWWRRQWRARRGIRRQP</sequence>
<organism evidence="1 2">
    <name type="scientific">Volvox africanus</name>
    <dbReference type="NCBI Taxonomy" id="51714"/>
    <lineage>
        <taxon>Eukaryota</taxon>
        <taxon>Viridiplantae</taxon>
        <taxon>Chlorophyta</taxon>
        <taxon>core chlorophytes</taxon>
        <taxon>Chlorophyceae</taxon>
        <taxon>CS clade</taxon>
        <taxon>Chlamydomonadales</taxon>
        <taxon>Volvocaceae</taxon>
        <taxon>Volvox</taxon>
    </lineage>
</organism>
<gene>
    <name evidence="1" type="ORF">VaNZ11_008900</name>
</gene>
<accession>A0ABQ5S6T9</accession>
<proteinExistence type="predicted"/>
<keyword evidence="2" id="KW-1185">Reference proteome</keyword>
<name>A0ABQ5S6T9_9CHLO</name>
<protein>
    <submittedName>
        <fullName evidence="1">Uncharacterized protein</fullName>
    </submittedName>
</protein>
<evidence type="ECO:0000313" key="1">
    <source>
        <dbReference type="EMBL" id="GLI65351.1"/>
    </source>
</evidence>
<reference evidence="1 2" key="1">
    <citation type="journal article" date="2023" name="IScience">
        <title>Expanded male sex-determining region conserved during the evolution of homothallism in the green alga Volvox.</title>
        <authorList>
            <person name="Yamamoto K."/>
            <person name="Matsuzaki R."/>
            <person name="Mahakham W."/>
            <person name="Heman W."/>
            <person name="Sekimoto H."/>
            <person name="Kawachi M."/>
            <person name="Minakuchi Y."/>
            <person name="Toyoda A."/>
            <person name="Nozaki H."/>
        </authorList>
    </citation>
    <scope>NUCLEOTIDE SEQUENCE [LARGE SCALE GENOMIC DNA]</scope>
    <source>
        <strain evidence="1 2">NIES-4468</strain>
    </source>
</reference>